<keyword evidence="1" id="KW-0732">Signal</keyword>
<dbReference type="PROSITE" id="PS51257">
    <property type="entry name" value="PROKAR_LIPOPROTEIN"/>
    <property type="match status" value="1"/>
</dbReference>
<dbReference type="STRING" id="1797110.A3841_15775"/>
<dbReference type="EMBL" id="LVWA01000005">
    <property type="protein sequence ID" value="OKL39836.1"/>
    <property type="molecule type" value="Genomic_DNA"/>
</dbReference>
<dbReference type="SMART" id="SM00855">
    <property type="entry name" value="PGAM"/>
    <property type="match status" value="1"/>
</dbReference>
<dbReference type="Pfam" id="PF00300">
    <property type="entry name" value="His_Phos_1"/>
    <property type="match status" value="1"/>
</dbReference>
<protein>
    <submittedName>
        <fullName evidence="2">Histidine phosphatase family protein</fullName>
    </submittedName>
</protein>
<evidence type="ECO:0000313" key="3">
    <source>
        <dbReference type="Proteomes" id="UP000186551"/>
    </source>
</evidence>
<dbReference type="Proteomes" id="UP000186551">
    <property type="component" value="Unassembled WGS sequence"/>
</dbReference>
<organism evidence="2 3">
    <name type="scientific">Pontibacter flavimaris</name>
    <dbReference type="NCBI Taxonomy" id="1797110"/>
    <lineage>
        <taxon>Bacteria</taxon>
        <taxon>Pseudomonadati</taxon>
        <taxon>Bacteroidota</taxon>
        <taxon>Cytophagia</taxon>
        <taxon>Cytophagales</taxon>
        <taxon>Hymenobacteraceae</taxon>
        <taxon>Pontibacter</taxon>
    </lineage>
</organism>
<evidence type="ECO:0000313" key="2">
    <source>
        <dbReference type="EMBL" id="OKL39836.1"/>
    </source>
</evidence>
<dbReference type="OrthoDB" id="3296006at2"/>
<name>A0A1Q5PC72_9BACT</name>
<evidence type="ECO:0000256" key="1">
    <source>
        <dbReference type="SAM" id="SignalP"/>
    </source>
</evidence>
<dbReference type="SUPFAM" id="SSF53254">
    <property type="entry name" value="Phosphoglycerate mutase-like"/>
    <property type="match status" value="1"/>
</dbReference>
<comment type="caution">
    <text evidence="2">The sequence shown here is derived from an EMBL/GenBank/DDBJ whole genome shotgun (WGS) entry which is preliminary data.</text>
</comment>
<dbReference type="AlphaFoldDB" id="A0A1Q5PC72"/>
<feature type="signal peptide" evidence="1">
    <location>
        <begin position="1"/>
        <end position="23"/>
    </location>
</feature>
<reference evidence="2 3" key="1">
    <citation type="submission" date="2016-03" db="EMBL/GenBank/DDBJ databases">
        <title>Genome sequence of Pontibacter sp. nov., of the family cytophagaceae, isolated from marine sediment of the Yellow Sea, China.</title>
        <authorList>
            <person name="Zhang G."/>
            <person name="Zhang R."/>
        </authorList>
    </citation>
    <scope>NUCLEOTIDE SEQUENCE [LARGE SCALE GENOMIC DNA]</scope>
    <source>
        <strain evidence="2 3">S10-8</strain>
    </source>
</reference>
<accession>A0A1Q5PC72</accession>
<dbReference type="InterPro" id="IPR029033">
    <property type="entry name" value="His_PPase_superfam"/>
</dbReference>
<sequence length="191" mass="21356">MIKPLLKQLSVFFLLLVAVACQQAPVGQEGALAVVDPVDNNTQPTVVYLVRHAEKDISDINNQDPDLTPEGKARAEALRELLKQEQVDALYATKYIRTKNTLKPLAEERQLEVLRYEANDFIGLKNRILENHQGQTVVVSGHSNTLLPILEAFGANRPVPDISEQEYDYLFKVTLSRDGTATLETDRFGVN</sequence>
<proteinExistence type="predicted"/>
<dbReference type="InterPro" id="IPR013078">
    <property type="entry name" value="His_Pase_superF_clade-1"/>
</dbReference>
<feature type="chain" id="PRO_5013248236" evidence="1">
    <location>
        <begin position="24"/>
        <end position="191"/>
    </location>
</feature>
<dbReference type="CDD" id="cd07040">
    <property type="entry name" value="HP"/>
    <property type="match status" value="1"/>
</dbReference>
<gene>
    <name evidence="2" type="ORF">A3841_15775</name>
</gene>
<dbReference type="RefSeq" id="WP_073851942.1">
    <property type="nucleotide sequence ID" value="NZ_LVWA01000005.1"/>
</dbReference>
<dbReference type="Gene3D" id="3.40.50.1240">
    <property type="entry name" value="Phosphoglycerate mutase-like"/>
    <property type="match status" value="1"/>
</dbReference>
<keyword evidence="3" id="KW-1185">Reference proteome</keyword>